<dbReference type="Proteomes" id="UP000030598">
    <property type="component" value="Unassembled WGS sequence"/>
</dbReference>
<dbReference type="EMBL" id="JNAH01000008">
    <property type="protein sequence ID" value="KGF85367.1"/>
    <property type="molecule type" value="Genomic_DNA"/>
</dbReference>
<dbReference type="GO" id="GO:0046872">
    <property type="term" value="F:metal ion binding"/>
    <property type="evidence" value="ECO:0007669"/>
    <property type="project" value="UniProtKB-KW"/>
</dbReference>
<dbReference type="EC" id="6.3.2.12" evidence="9"/>
<accession>A0A0A1Z6Z7</accession>
<gene>
    <name evidence="9" type="ORF">EU91_1468</name>
</gene>
<evidence type="ECO:0000256" key="3">
    <source>
        <dbReference type="ARBA" id="ARBA00022723"/>
    </source>
</evidence>
<dbReference type="GO" id="GO:0008841">
    <property type="term" value="F:dihydrofolate synthase activity"/>
    <property type="evidence" value="ECO:0007669"/>
    <property type="project" value="UniProtKB-EC"/>
</dbReference>
<dbReference type="SUPFAM" id="SSF53244">
    <property type="entry name" value="MurD-like peptide ligases, peptide-binding domain"/>
    <property type="match status" value="1"/>
</dbReference>
<dbReference type="Pfam" id="PF08245">
    <property type="entry name" value="Mur_ligase_M"/>
    <property type="match status" value="1"/>
</dbReference>
<evidence type="ECO:0000256" key="1">
    <source>
        <dbReference type="ARBA" id="ARBA00008276"/>
    </source>
</evidence>
<evidence type="ECO:0000256" key="6">
    <source>
        <dbReference type="ARBA" id="ARBA00022842"/>
    </source>
</evidence>
<dbReference type="NCBIfam" id="TIGR01499">
    <property type="entry name" value="folC"/>
    <property type="match status" value="1"/>
</dbReference>
<protein>
    <submittedName>
        <fullName evidence="9">Dihydrofolate synthase</fullName>
        <ecNumber evidence="9">6.3.2.12</ecNumber>
        <ecNumber evidence="9">6.3.2.17</ecNumber>
    </submittedName>
</protein>
<evidence type="ECO:0000259" key="8">
    <source>
        <dbReference type="Pfam" id="PF08245"/>
    </source>
</evidence>
<dbReference type="PIRSF" id="PIRSF001563">
    <property type="entry name" value="Folylpolyglu_synth"/>
    <property type="match status" value="1"/>
</dbReference>
<evidence type="ECO:0000313" key="9">
    <source>
        <dbReference type="EMBL" id="KGF85367.1"/>
    </source>
</evidence>
<dbReference type="STRING" id="59925.EU91_1468"/>
<dbReference type="Gene3D" id="3.90.190.20">
    <property type="entry name" value="Mur ligase, C-terminal domain"/>
    <property type="match status" value="1"/>
</dbReference>
<keyword evidence="6" id="KW-0460">Magnesium</keyword>
<dbReference type="GO" id="GO:0005829">
    <property type="term" value="C:cytosol"/>
    <property type="evidence" value="ECO:0007669"/>
    <property type="project" value="TreeGrafter"/>
</dbReference>
<keyword evidence="2 7" id="KW-0436">Ligase</keyword>
<dbReference type="GO" id="GO:0005524">
    <property type="term" value="F:ATP binding"/>
    <property type="evidence" value="ECO:0007669"/>
    <property type="project" value="UniProtKB-KW"/>
</dbReference>
<dbReference type="PANTHER" id="PTHR11136">
    <property type="entry name" value="FOLYLPOLYGLUTAMATE SYNTHASE-RELATED"/>
    <property type="match status" value="1"/>
</dbReference>
<evidence type="ECO:0000313" key="10">
    <source>
        <dbReference type="Proteomes" id="UP000030598"/>
    </source>
</evidence>
<feature type="domain" description="Mur ligase central" evidence="8">
    <location>
        <begin position="49"/>
        <end position="208"/>
    </location>
</feature>
<dbReference type="InterPro" id="IPR036615">
    <property type="entry name" value="Mur_ligase_C_dom_sf"/>
</dbReference>
<evidence type="ECO:0000256" key="4">
    <source>
        <dbReference type="ARBA" id="ARBA00022741"/>
    </source>
</evidence>
<name>A0A0A1Z6Z7_PROMR</name>
<dbReference type="OrthoDB" id="9809356at2"/>
<dbReference type="InterPro" id="IPR013221">
    <property type="entry name" value="Mur_ligase_cen"/>
</dbReference>
<dbReference type="RefSeq" id="WP_032524890.1">
    <property type="nucleotide sequence ID" value="NZ_CP138934.1"/>
</dbReference>
<evidence type="ECO:0000256" key="5">
    <source>
        <dbReference type="ARBA" id="ARBA00022840"/>
    </source>
</evidence>
<dbReference type="SUPFAM" id="SSF53623">
    <property type="entry name" value="MurD-like peptide ligases, catalytic domain"/>
    <property type="match status" value="1"/>
</dbReference>
<evidence type="ECO:0000256" key="7">
    <source>
        <dbReference type="PIRNR" id="PIRNR001563"/>
    </source>
</evidence>
<dbReference type="GO" id="GO:0004326">
    <property type="term" value="F:tetrahydrofolylpolyglutamate synthase activity"/>
    <property type="evidence" value="ECO:0007669"/>
    <property type="project" value="UniProtKB-EC"/>
</dbReference>
<dbReference type="InterPro" id="IPR001645">
    <property type="entry name" value="Folylpolyglutamate_synth"/>
</dbReference>
<comment type="caution">
    <text evidence="9">The sequence shown here is derived from an EMBL/GenBank/DDBJ whole genome shotgun (WGS) entry which is preliminary data.</text>
</comment>
<evidence type="ECO:0000256" key="2">
    <source>
        <dbReference type="ARBA" id="ARBA00022598"/>
    </source>
</evidence>
<keyword evidence="5 7" id="KW-0067">ATP-binding</keyword>
<dbReference type="PANTHER" id="PTHR11136:SF0">
    <property type="entry name" value="DIHYDROFOLATE SYNTHETASE-RELATED"/>
    <property type="match status" value="1"/>
</dbReference>
<dbReference type="Gene3D" id="3.40.1190.10">
    <property type="entry name" value="Mur-like, catalytic domain"/>
    <property type="match status" value="1"/>
</dbReference>
<proteinExistence type="inferred from homology"/>
<dbReference type="InterPro" id="IPR036565">
    <property type="entry name" value="Mur-like_cat_sf"/>
</dbReference>
<dbReference type="EC" id="6.3.2.17" evidence="9"/>
<sequence>MKNANLKIFELLSPKYERDNIKLGLSRIKKALQELGNPCENIPAIQIIGTNGKGSIAAYLESILFEAKCNFGVTTSPHLFDICERIRVNKKNINKTDFEKIYRFIEKNFSTFELTPFEKIICCALNFFESKKVELLILEAGLGGRLDATTAHKSRPIIAIGNIGLDHKEFLGDTIEKIAKEKLAVIEKNSIVISCDQNSQVKNLITNKVKEVGAEIIWKDAISNSYELGLKGIFQKQNASVAVGAIEALNNLGFNIKEKYIYEGLKKTAWNGRLEIINYFNKEILVDCAHNYPAAKALSKERSNWENEDKGIYWILGVQRQKDIYAILKTLLKKNDHLLLVPVPNQPSWKLNELSQIKEIDFQKTIEFKTFELAIEYLFSLEKWPPNHPVLAGSIFLVAEFIKYAKKQKC</sequence>
<comment type="similarity">
    <text evidence="1 7">Belongs to the folylpolyglutamate synthase family.</text>
</comment>
<keyword evidence="4 7" id="KW-0547">Nucleotide-binding</keyword>
<dbReference type="eggNOG" id="COG0285">
    <property type="taxonomic scope" value="Bacteria"/>
</dbReference>
<reference evidence="10" key="1">
    <citation type="journal article" date="2014" name="Sci. Data">
        <title>Genomes of diverse isolates of the marine cyanobacterium Prochlorococcus.</title>
        <authorList>
            <person name="Biller S."/>
            <person name="Berube P."/>
            <person name="Thompson J."/>
            <person name="Kelly L."/>
            <person name="Roggensack S."/>
            <person name="Awad L."/>
            <person name="Roache-Johnson K."/>
            <person name="Ding H."/>
            <person name="Giovannoni S.J."/>
            <person name="Moore L.R."/>
            <person name="Chisholm S.W."/>
        </authorList>
    </citation>
    <scope>NUCLEOTIDE SEQUENCE [LARGE SCALE GENOMIC DNA]</scope>
    <source>
        <strain evidence="10">GP2</strain>
    </source>
</reference>
<dbReference type="AlphaFoldDB" id="A0A0A1Z6Z7"/>
<organism evidence="9 10">
    <name type="scientific">Prochlorococcus marinus str. GP2</name>
    <dbReference type="NCBI Taxonomy" id="59925"/>
    <lineage>
        <taxon>Bacteria</taxon>
        <taxon>Bacillati</taxon>
        <taxon>Cyanobacteriota</taxon>
        <taxon>Cyanophyceae</taxon>
        <taxon>Synechococcales</taxon>
        <taxon>Prochlorococcaceae</taxon>
        <taxon>Prochlorococcus</taxon>
    </lineage>
</organism>
<keyword evidence="3" id="KW-0479">Metal-binding</keyword>